<reference evidence="2" key="1">
    <citation type="journal article" date="2014" name="Science">
        <title>The coffee genome provides insight into the convergent evolution of caffeine biosynthesis.</title>
        <authorList>
            <person name="Denoeud F."/>
            <person name="Carretero-Paulet L."/>
            <person name="Dereeper A."/>
            <person name="Droc G."/>
            <person name="Guyot R."/>
            <person name="Pietrella M."/>
            <person name="Zheng C."/>
            <person name="Alberti A."/>
            <person name="Anthony F."/>
            <person name="Aprea G."/>
            <person name="Aury J.M."/>
            <person name="Bento P."/>
            <person name="Bernard M."/>
            <person name="Bocs S."/>
            <person name="Campa C."/>
            <person name="Cenci A."/>
            <person name="Combes M.C."/>
            <person name="Crouzillat D."/>
            <person name="Da Silva C."/>
            <person name="Daddiego L."/>
            <person name="De Bellis F."/>
            <person name="Dussert S."/>
            <person name="Garsmeur O."/>
            <person name="Gayraud T."/>
            <person name="Guignon V."/>
            <person name="Jahn K."/>
            <person name="Jamilloux V."/>
            <person name="Joet T."/>
            <person name="Labadie K."/>
            <person name="Lan T."/>
            <person name="Leclercq J."/>
            <person name="Lepelley M."/>
            <person name="Leroy T."/>
            <person name="Li L.T."/>
            <person name="Librado P."/>
            <person name="Lopez L."/>
            <person name="Munoz A."/>
            <person name="Noel B."/>
            <person name="Pallavicini A."/>
            <person name="Perrotta G."/>
            <person name="Poncet V."/>
            <person name="Pot D."/>
            <person name="Priyono X."/>
            <person name="Rigoreau M."/>
            <person name="Rouard M."/>
            <person name="Rozas J."/>
            <person name="Tranchant-Dubreuil C."/>
            <person name="VanBuren R."/>
            <person name="Zhang Q."/>
            <person name="Andrade A.C."/>
            <person name="Argout X."/>
            <person name="Bertrand B."/>
            <person name="de Kochko A."/>
            <person name="Graziosi G."/>
            <person name="Henry R.J."/>
            <person name="Jayarama X."/>
            <person name="Ming R."/>
            <person name="Nagai C."/>
            <person name="Rounsley S."/>
            <person name="Sankoff D."/>
            <person name="Giuliano G."/>
            <person name="Albert V.A."/>
            <person name="Wincker P."/>
            <person name="Lashermes P."/>
        </authorList>
    </citation>
    <scope>NUCLEOTIDE SEQUENCE [LARGE SCALE GENOMIC DNA]</scope>
    <source>
        <strain evidence="2">cv. DH200-94</strain>
    </source>
</reference>
<protein>
    <submittedName>
        <fullName evidence="1">Uncharacterized protein</fullName>
    </submittedName>
</protein>
<dbReference type="Gramene" id="CDP04822">
    <property type="protein sequence ID" value="CDP04822"/>
    <property type="gene ID" value="GSCOC_T00019557001"/>
</dbReference>
<evidence type="ECO:0000313" key="1">
    <source>
        <dbReference type="EMBL" id="CDP04822.1"/>
    </source>
</evidence>
<organism evidence="1 2">
    <name type="scientific">Coffea canephora</name>
    <name type="common">Robusta coffee</name>
    <dbReference type="NCBI Taxonomy" id="49390"/>
    <lineage>
        <taxon>Eukaryota</taxon>
        <taxon>Viridiplantae</taxon>
        <taxon>Streptophyta</taxon>
        <taxon>Embryophyta</taxon>
        <taxon>Tracheophyta</taxon>
        <taxon>Spermatophyta</taxon>
        <taxon>Magnoliopsida</taxon>
        <taxon>eudicotyledons</taxon>
        <taxon>Gunneridae</taxon>
        <taxon>Pentapetalae</taxon>
        <taxon>asterids</taxon>
        <taxon>lamiids</taxon>
        <taxon>Gentianales</taxon>
        <taxon>Rubiaceae</taxon>
        <taxon>Ixoroideae</taxon>
        <taxon>Gardenieae complex</taxon>
        <taxon>Bertiereae - Coffeeae clade</taxon>
        <taxon>Coffeeae</taxon>
        <taxon>Coffea</taxon>
    </lineage>
</organism>
<evidence type="ECO:0000313" key="2">
    <source>
        <dbReference type="Proteomes" id="UP000295252"/>
    </source>
</evidence>
<accession>A0A068U969</accession>
<sequence>MEVGKDNTFFLRTCSLGRQSSATVTDTVKSFFEPREQTSTSSDSNAFACLPAKYVGLGMVEEEI</sequence>
<dbReference type="Proteomes" id="UP000295252">
    <property type="component" value="Chromosome III"/>
</dbReference>
<proteinExistence type="predicted"/>
<dbReference type="AlphaFoldDB" id="A0A068U969"/>
<gene>
    <name evidence="1" type="ORF">GSCOC_T00019557001</name>
</gene>
<name>A0A068U969_COFCA</name>
<keyword evidence="2" id="KW-1185">Reference proteome</keyword>
<dbReference type="EMBL" id="HG739098">
    <property type="protein sequence ID" value="CDP04822.1"/>
    <property type="molecule type" value="Genomic_DNA"/>
</dbReference>
<dbReference type="InParanoid" id="A0A068U969"/>